<name>A0A5S9PC13_9GAMM</name>
<evidence type="ECO:0000313" key="1">
    <source>
        <dbReference type="EMBL" id="CAA0101380.1"/>
    </source>
</evidence>
<accession>A0A5S9PC13</accession>
<proteinExistence type="predicted"/>
<sequence length="181" mass="20043">MSGYDVSYLPYNLPANSSAQALRLAEILQIEPAVVAGISEHDVTAISSVILYRHLDRFQKMEVMSQIHAIENRRLAGKLQSKVVDTLVNPQWGIWSLSNEELLADQAFHTAVDELASLLGLSASALGGKDLIEELWKQRKAGKASIAVIVIWGAVYFNKRELIKANTEVSNRSQLQSSPHY</sequence>
<dbReference type="EMBL" id="CACSII010000009">
    <property type="protein sequence ID" value="CAA0101380.1"/>
    <property type="molecule type" value="Genomic_DNA"/>
</dbReference>
<gene>
    <name evidence="1" type="ORF">DPBNPPHM_03901</name>
</gene>
<dbReference type="OrthoDB" id="5916510at2"/>
<dbReference type="Proteomes" id="UP000434580">
    <property type="component" value="Unassembled WGS sequence"/>
</dbReference>
<reference evidence="1 2" key="1">
    <citation type="submission" date="2019-11" db="EMBL/GenBank/DDBJ databases">
        <authorList>
            <person name="Holert J."/>
        </authorList>
    </citation>
    <scope>NUCLEOTIDE SEQUENCE [LARGE SCALE GENOMIC DNA]</scope>
    <source>
        <strain evidence="1">BC5_2</strain>
    </source>
</reference>
<dbReference type="AlphaFoldDB" id="A0A5S9PC13"/>
<evidence type="ECO:0000313" key="2">
    <source>
        <dbReference type="Proteomes" id="UP000434580"/>
    </source>
</evidence>
<organism evidence="1 2">
    <name type="scientific">BD1-7 clade bacterium</name>
    <dbReference type="NCBI Taxonomy" id="2029982"/>
    <lineage>
        <taxon>Bacteria</taxon>
        <taxon>Pseudomonadati</taxon>
        <taxon>Pseudomonadota</taxon>
        <taxon>Gammaproteobacteria</taxon>
        <taxon>Cellvibrionales</taxon>
        <taxon>Spongiibacteraceae</taxon>
        <taxon>BD1-7 clade</taxon>
    </lineage>
</organism>
<protein>
    <submittedName>
        <fullName evidence="1">Uncharacterized protein</fullName>
    </submittedName>
</protein>